<feature type="domain" description="DUF6984" evidence="1">
    <location>
        <begin position="14"/>
        <end position="112"/>
    </location>
</feature>
<organism evidence="2 3">
    <name type="scientific">Stenotrophomonas tumulicola</name>
    <dbReference type="NCBI Taxonomy" id="1685415"/>
    <lineage>
        <taxon>Bacteria</taxon>
        <taxon>Pseudomonadati</taxon>
        <taxon>Pseudomonadota</taxon>
        <taxon>Gammaproteobacteria</taxon>
        <taxon>Lysobacterales</taxon>
        <taxon>Lysobacteraceae</taxon>
        <taxon>Stenotrophomonas</taxon>
    </lineage>
</organism>
<reference evidence="2 3" key="1">
    <citation type="submission" date="2020-08" db="EMBL/GenBank/DDBJ databases">
        <title>Stenotrophomonas tumulicola JCM 30961.</title>
        <authorList>
            <person name="Deng Y."/>
        </authorList>
    </citation>
    <scope>NUCLEOTIDE SEQUENCE [LARGE SCALE GENOMIC DNA]</scope>
    <source>
        <strain evidence="2 3">JCM 30961</strain>
    </source>
</reference>
<comment type="caution">
    <text evidence="2">The sequence shown here is derived from an EMBL/GenBank/DDBJ whole genome shotgun (WGS) entry which is preliminary data.</text>
</comment>
<sequence length="118" mass="13430">MSDESRLHDHECRRFLDPEEKGLVTVLIDKAGQLNLPTGWLDRVQVIPLDDGGMGSLRFLPLMKRERRMGRQAAEVCFVDDDGVGVIVTLNLDEDDFPFELDVWKTNFQPLVHGLKVP</sequence>
<dbReference type="Proteomes" id="UP000547058">
    <property type="component" value="Unassembled WGS sequence"/>
</dbReference>
<dbReference type="Pfam" id="PF22480">
    <property type="entry name" value="DUF6984"/>
    <property type="match status" value="1"/>
</dbReference>
<gene>
    <name evidence="2" type="ORF">H4O11_18085</name>
</gene>
<evidence type="ECO:0000313" key="2">
    <source>
        <dbReference type="EMBL" id="MBA8683716.1"/>
    </source>
</evidence>
<dbReference type="RefSeq" id="WP_182341968.1">
    <property type="nucleotide sequence ID" value="NZ_JACGXS010000015.1"/>
</dbReference>
<proteinExistence type="predicted"/>
<dbReference type="AlphaFoldDB" id="A0A7W3FQU5"/>
<dbReference type="InterPro" id="IPR054253">
    <property type="entry name" value="DUF6984"/>
</dbReference>
<accession>A0A7W3FQU5</accession>
<evidence type="ECO:0000259" key="1">
    <source>
        <dbReference type="Pfam" id="PF22480"/>
    </source>
</evidence>
<name>A0A7W3FQU5_9GAMM</name>
<keyword evidence="3" id="KW-1185">Reference proteome</keyword>
<protein>
    <recommendedName>
        <fullName evidence="1">DUF6984 domain-containing protein</fullName>
    </recommendedName>
</protein>
<evidence type="ECO:0000313" key="3">
    <source>
        <dbReference type="Proteomes" id="UP000547058"/>
    </source>
</evidence>
<dbReference type="EMBL" id="JACGXS010000015">
    <property type="protein sequence ID" value="MBA8683716.1"/>
    <property type="molecule type" value="Genomic_DNA"/>
</dbReference>